<evidence type="ECO:0000313" key="2">
    <source>
        <dbReference type="EMBL" id="KAJ8409442.1"/>
    </source>
</evidence>
<keyword evidence="3" id="KW-1185">Reference proteome</keyword>
<evidence type="ECO:0000313" key="3">
    <source>
        <dbReference type="Proteomes" id="UP001221898"/>
    </source>
</evidence>
<comment type="caution">
    <text evidence="2">The sequence shown here is derived from an EMBL/GenBank/DDBJ whole genome shotgun (WGS) entry which is preliminary data.</text>
</comment>
<name>A0AAD7SV86_9TELE</name>
<gene>
    <name evidence="2" type="ORF">AAFF_G00228430</name>
</gene>
<protein>
    <submittedName>
        <fullName evidence="2">Uncharacterized protein</fullName>
    </submittedName>
</protein>
<feature type="region of interest" description="Disordered" evidence="1">
    <location>
        <begin position="1"/>
        <end position="24"/>
    </location>
</feature>
<accession>A0AAD7SV86</accession>
<sequence length="170" mass="17995">MLGAPRKNYDGRASPRRGPGQIFSGERWNTVNSGGLRLYESAGVGSGRAERNLDSWGSPAGGGIFGSDRGWGETCLSCHVSLRHSSPLAESSVTLTPASGRLEHGFSLLQSGVAVRRLRCDQSRWRGSGEDGDMSQVWRDPAIAGAAQPTAASDAEWRNSGTGTLCSCQQ</sequence>
<evidence type="ECO:0000256" key="1">
    <source>
        <dbReference type="SAM" id="MobiDB-lite"/>
    </source>
</evidence>
<proteinExistence type="predicted"/>
<organism evidence="2 3">
    <name type="scientific">Aldrovandia affinis</name>
    <dbReference type="NCBI Taxonomy" id="143900"/>
    <lineage>
        <taxon>Eukaryota</taxon>
        <taxon>Metazoa</taxon>
        <taxon>Chordata</taxon>
        <taxon>Craniata</taxon>
        <taxon>Vertebrata</taxon>
        <taxon>Euteleostomi</taxon>
        <taxon>Actinopterygii</taxon>
        <taxon>Neopterygii</taxon>
        <taxon>Teleostei</taxon>
        <taxon>Notacanthiformes</taxon>
        <taxon>Halosauridae</taxon>
        <taxon>Aldrovandia</taxon>
    </lineage>
</organism>
<dbReference type="AlphaFoldDB" id="A0AAD7SV86"/>
<dbReference type="Proteomes" id="UP001221898">
    <property type="component" value="Unassembled WGS sequence"/>
</dbReference>
<dbReference type="EMBL" id="JAINUG010000030">
    <property type="protein sequence ID" value="KAJ8409442.1"/>
    <property type="molecule type" value="Genomic_DNA"/>
</dbReference>
<reference evidence="2" key="1">
    <citation type="journal article" date="2023" name="Science">
        <title>Genome structures resolve the early diversification of teleost fishes.</title>
        <authorList>
            <person name="Parey E."/>
            <person name="Louis A."/>
            <person name="Montfort J."/>
            <person name="Bouchez O."/>
            <person name="Roques C."/>
            <person name="Iampietro C."/>
            <person name="Lluch J."/>
            <person name="Castinel A."/>
            <person name="Donnadieu C."/>
            <person name="Desvignes T."/>
            <person name="Floi Bucao C."/>
            <person name="Jouanno E."/>
            <person name="Wen M."/>
            <person name="Mejri S."/>
            <person name="Dirks R."/>
            <person name="Jansen H."/>
            <person name="Henkel C."/>
            <person name="Chen W.J."/>
            <person name="Zahm M."/>
            <person name="Cabau C."/>
            <person name="Klopp C."/>
            <person name="Thompson A.W."/>
            <person name="Robinson-Rechavi M."/>
            <person name="Braasch I."/>
            <person name="Lecointre G."/>
            <person name="Bobe J."/>
            <person name="Postlethwait J.H."/>
            <person name="Berthelot C."/>
            <person name="Roest Crollius H."/>
            <person name="Guiguen Y."/>
        </authorList>
    </citation>
    <scope>NUCLEOTIDE SEQUENCE</scope>
    <source>
        <strain evidence="2">NC1722</strain>
    </source>
</reference>